<dbReference type="InterPro" id="IPR023214">
    <property type="entry name" value="HAD_sf"/>
</dbReference>
<dbReference type="PANTHER" id="PTHR17901">
    <property type="entry name" value="MAGNESIUM-DEPENDENT PHOSPHATASE 1 MDP1"/>
    <property type="match status" value="1"/>
</dbReference>
<dbReference type="InterPro" id="IPR036412">
    <property type="entry name" value="HAD-like_sf"/>
</dbReference>
<dbReference type="InterPro" id="IPR010033">
    <property type="entry name" value="HAD_SF_ppase_IIIC"/>
</dbReference>
<protein>
    <submittedName>
        <fullName evidence="1">Acid Phosphatase</fullName>
    </submittedName>
</protein>
<dbReference type="SUPFAM" id="SSF56784">
    <property type="entry name" value="HAD-like"/>
    <property type="match status" value="1"/>
</dbReference>
<dbReference type="NCBIfam" id="TIGR01681">
    <property type="entry name" value="HAD-SF-IIIC"/>
    <property type="match status" value="1"/>
</dbReference>
<organism evidence="1 2">
    <name type="scientific">Novipirellula herctigrandis</name>
    <dbReference type="NCBI Taxonomy" id="2527986"/>
    <lineage>
        <taxon>Bacteria</taxon>
        <taxon>Pseudomonadati</taxon>
        <taxon>Planctomycetota</taxon>
        <taxon>Planctomycetia</taxon>
        <taxon>Pirellulales</taxon>
        <taxon>Pirellulaceae</taxon>
        <taxon>Novipirellula</taxon>
    </lineage>
</organism>
<dbReference type="EMBL" id="SJPJ01000001">
    <property type="protein sequence ID" value="TWT80162.1"/>
    <property type="molecule type" value="Genomic_DNA"/>
</dbReference>
<dbReference type="SFLD" id="SFLDG01129">
    <property type="entry name" value="C1.5:_HAD__Beta-PGM__Phosphata"/>
    <property type="match status" value="1"/>
</dbReference>
<evidence type="ECO:0000313" key="2">
    <source>
        <dbReference type="Proteomes" id="UP000315010"/>
    </source>
</evidence>
<dbReference type="Gene3D" id="3.40.50.1000">
    <property type="entry name" value="HAD superfamily/HAD-like"/>
    <property type="match status" value="1"/>
</dbReference>
<keyword evidence="2" id="KW-1185">Reference proteome</keyword>
<dbReference type="OrthoDB" id="271592at2"/>
<dbReference type="Pfam" id="PF12689">
    <property type="entry name" value="Acid_PPase"/>
    <property type="match status" value="1"/>
</dbReference>
<dbReference type="NCBIfam" id="TIGR01685">
    <property type="entry name" value="MDP-1"/>
    <property type="match status" value="1"/>
</dbReference>
<proteinExistence type="predicted"/>
<dbReference type="InterPro" id="IPR010036">
    <property type="entry name" value="MDP_1_eu_arc"/>
</dbReference>
<dbReference type="Proteomes" id="UP000315010">
    <property type="component" value="Unassembled WGS sequence"/>
</dbReference>
<name>A0A5C5YYM0_9BACT</name>
<accession>A0A5C5YYM0</accession>
<gene>
    <name evidence="1" type="ORF">CA13_15750</name>
</gene>
<dbReference type="RefSeq" id="WP_146403491.1">
    <property type="nucleotide sequence ID" value="NZ_SJPJ01000001.1"/>
</dbReference>
<dbReference type="SFLD" id="SFLDG01131">
    <property type="entry name" value="C1.5.2:_MDP_Like"/>
    <property type="match status" value="1"/>
</dbReference>
<sequence>MNESYPKLIVFDLDFTLWDCDGTWCDCLSPPFGLRGGKVTDRTGRMVRLYDDVAMILDECKRGRVPIAVASRTEQPRWAQMLLDLLEITNRFSFAEIYPTTKLKHFAALQESSGIPFEKMLFFDDEMRNISEVSQLGVTSIHVADGLTEALFRDGCQQFAEAF</sequence>
<evidence type="ECO:0000313" key="1">
    <source>
        <dbReference type="EMBL" id="TWT80162.1"/>
    </source>
</evidence>
<dbReference type="GO" id="GO:0003993">
    <property type="term" value="F:acid phosphatase activity"/>
    <property type="evidence" value="ECO:0007669"/>
    <property type="project" value="TreeGrafter"/>
</dbReference>
<dbReference type="SFLD" id="SFLDS00003">
    <property type="entry name" value="Haloacid_Dehalogenase"/>
    <property type="match status" value="1"/>
</dbReference>
<dbReference type="PANTHER" id="PTHR17901:SF14">
    <property type="entry name" value="MAGNESIUM-DEPENDENT PHOSPHATASE 1"/>
    <property type="match status" value="1"/>
</dbReference>
<reference evidence="1 2" key="1">
    <citation type="submission" date="2019-02" db="EMBL/GenBank/DDBJ databases">
        <title>Deep-cultivation of Planctomycetes and their phenomic and genomic characterization uncovers novel biology.</title>
        <authorList>
            <person name="Wiegand S."/>
            <person name="Jogler M."/>
            <person name="Boedeker C."/>
            <person name="Pinto D."/>
            <person name="Vollmers J."/>
            <person name="Rivas-Marin E."/>
            <person name="Kohn T."/>
            <person name="Peeters S.H."/>
            <person name="Heuer A."/>
            <person name="Rast P."/>
            <person name="Oberbeckmann S."/>
            <person name="Bunk B."/>
            <person name="Jeske O."/>
            <person name="Meyerdierks A."/>
            <person name="Storesund J.E."/>
            <person name="Kallscheuer N."/>
            <person name="Luecker S."/>
            <person name="Lage O.M."/>
            <person name="Pohl T."/>
            <person name="Merkel B.J."/>
            <person name="Hornburger P."/>
            <person name="Mueller R.-W."/>
            <person name="Bruemmer F."/>
            <person name="Labrenz M."/>
            <person name="Spormann A.M."/>
            <person name="Op Den Camp H."/>
            <person name="Overmann J."/>
            <person name="Amann R."/>
            <person name="Jetten M.S.M."/>
            <person name="Mascher T."/>
            <person name="Medema M.H."/>
            <person name="Devos D.P."/>
            <person name="Kaster A.-K."/>
            <person name="Ovreas L."/>
            <person name="Rohde M."/>
            <person name="Galperin M.Y."/>
            <person name="Jogler C."/>
        </authorList>
    </citation>
    <scope>NUCLEOTIDE SEQUENCE [LARGE SCALE GENOMIC DNA]</scope>
    <source>
        <strain evidence="1 2">CA13</strain>
    </source>
</reference>
<dbReference type="AlphaFoldDB" id="A0A5C5YYM0"/>
<comment type="caution">
    <text evidence="1">The sequence shown here is derived from an EMBL/GenBank/DDBJ whole genome shotgun (WGS) entry which is preliminary data.</text>
</comment>